<reference evidence="7" key="4">
    <citation type="submission" date="2025-09" db="UniProtKB">
        <authorList>
            <consortium name="Ensembl"/>
        </authorList>
    </citation>
    <scope>IDENTIFICATION</scope>
</reference>
<dbReference type="PROSITE" id="PS00518">
    <property type="entry name" value="ZF_RING_1"/>
    <property type="match status" value="1"/>
</dbReference>
<comment type="similarity">
    <text evidence="1">Belongs to the TRIM/RBCC family.</text>
</comment>
<dbReference type="Pfam" id="PF00097">
    <property type="entry name" value="zf-C3HC4"/>
    <property type="match status" value="1"/>
</dbReference>
<dbReference type="InterPro" id="IPR050143">
    <property type="entry name" value="TRIM/RBCC"/>
</dbReference>
<keyword evidence="4" id="KW-0862">Zinc</keyword>
<evidence type="ECO:0000259" key="6">
    <source>
        <dbReference type="PROSITE" id="PS50089"/>
    </source>
</evidence>
<dbReference type="GeneTree" id="ENSGT00970000193390"/>
<keyword evidence="2" id="KW-0479">Metal-binding</keyword>
<dbReference type="SUPFAM" id="SSF57845">
    <property type="entry name" value="B-box zinc-binding domain"/>
    <property type="match status" value="1"/>
</dbReference>
<accession>A0AAX7UHB4</accession>
<organism evidence="7 8">
    <name type="scientific">Astatotilapia calliptera</name>
    <name type="common">Eastern happy</name>
    <name type="synonym">Chromis callipterus</name>
    <dbReference type="NCBI Taxonomy" id="8154"/>
    <lineage>
        <taxon>Eukaryota</taxon>
        <taxon>Metazoa</taxon>
        <taxon>Chordata</taxon>
        <taxon>Craniata</taxon>
        <taxon>Vertebrata</taxon>
        <taxon>Euteleostomi</taxon>
        <taxon>Actinopterygii</taxon>
        <taxon>Neopterygii</taxon>
        <taxon>Teleostei</taxon>
        <taxon>Neoteleostei</taxon>
        <taxon>Acanthomorphata</taxon>
        <taxon>Ovalentaria</taxon>
        <taxon>Cichlomorphae</taxon>
        <taxon>Cichliformes</taxon>
        <taxon>Cichlidae</taxon>
        <taxon>African cichlids</taxon>
        <taxon>Pseudocrenilabrinae</taxon>
        <taxon>Haplochromini</taxon>
        <taxon>Astatotilapia</taxon>
    </lineage>
</organism>
<evidence type="ECO:0000256" key="4">
    <source>
        <dbReference type="ARBA" id="ARBA00022833"/>
    </source>
</evidence>
<dbReference type="GO" id="GO:0008270">
    <property type="term" value="F:zinc ion binding"/>
    <property type="evidence" value="ECO:0007669"/>
    <property type="project" value="UniProtKB-KW"/>
</dbReference>
<dbReference type="SUPFAM" id="SSF57850">
    <property type="entry name" value="RING/U-box"/>
    <property type="match status" value="1"/>
</dbReference>
<dbReference type="Ensembl" id="ENSACLT00000056016.1">
    <property type="protein sequence ID" value="ENSACLP00000069298.1"/>
    <property type="gene ID" value="ENSACLG00000030351.1"/>
</dbReference>
<evidence type="ECO:0000256" key="3">
    <source>
        <dbReference type="ARBA" id="ARBA00022771"/>
    </source>
</evidence>
<proteinExistence type="inferred from homology"/>
<evidence type="ECO:0000313" key="7">
    <source>
        <dbReference type="Ensembl" id="ENSACLP00000069298.1"/>
    </source>
</evidence>
<dbReference type="AlphaFoldDB" id="A0AAX7UHB4"/>
<dbReference type="PROSITE" id="PS50089">
    <property type="entry name" value="ZF_RING_2"/>
    <property type="match status" value="1"/>
</dbReference>
<dbReference type="Gene3D" id="3.30.160.60">
    <property type="entry name" value="Classic Zinc Finger"/>
    <property type="match status" value="1"/>
</dbReference>
<dbReference type="InterPro" id="IPR018957">
    <property type="entry name" value="Znf_C3HC4_RING-type"/>
</dbReference>
<dbReference type="SMART" id="SM00184">
    <property type="entry name" value="RING"/>
    <property type="match status" value="1"/>
</dbReference>
<keyword evidence="8" id="KW-1185">Reference proteome</keyword>
<dbReference type="PANTHER" id="PTHR24103">
    <property type="entry name" value="E3 UBIQUITIN-PROTEIN LIGASE TRIM"/>
    <property type="match status" value="1"/>
</dbReference>
<sequence>IDVTADGTGEILFKGACKENPVCRDVYRDPVILSCSHSFCRFCLRTWWSENLEHNCPLCFLTAERSKNFAVSEPLCSLHHEKLKLFCLDHQQLVYHRFNPTEEAAQDHREELQKHLKPLQDKMKLFEQVKSAGIHPRVCEFCVWV</sequence>
<reference evidence="7" key="3">
    <citation type="submission" date="2025-08" db="UniProtKB">
        <authorList>
            <consortium name="Ensembl"/>
        </authorList>
    </citation>
    <scope>IDENTIFICATION</scope>
</reference>
<evidence type="ECO:0000256" key="2">
    <source>
        <dbReference type="ARBA" id="ARBA00022723"/>
    </source>
</evidence>
<evidence type="ECO:0000256" key="5">
    <source>
        <dbReference type="PROSITE-ProRule" id="PRU00175"/>
    </source>
</evidence>
<dbReference type="InterPro" id="IPR017907">
    <property type="entry name" value="Znf_RING_CS"/>
</dbReference>
<dbReference type="Proteomes" id="UP000265100">
    <property type="component" value="Chromosome 5"/>
</dbReference>
<name>A0AAX7UHB4_ASTCA</name>
<keyword evidence="3 5" id="KW-0863">Zinc-finger</keyword>
<dbReference type="InterPro" id="IPR001841">
    <property type="entry name" value="Znf_RING"/>
</dbReference>
<dbReference type="Gene3D" id="3.30.40.10">
    <property type="entry name" value="Zinc/RING finger domain, C3HC4 (zinc finger)"/>
    <property type="match status" value="1"/>
</dbReference>
<feature type="domain" description="RING-type" evidence="6">
    <location>
        <begin position="21"/>
        <end position="59"/>
    </location>
</feature>
<evidence type="ECO:0000313" key="8">
    <source>
        <dbReference type="Proteomes" id="UP000265100"/>
    </source>
</evidence>
<reference evidence="8" key="2">
    <citation type="submission" date="2023-03" db="EMBL/GenBank/DDBJ databases">
        <authorList>
            <consortium name="Wellcome Sanger Institute Data Sharing"/>
        </authorList>
    </citation>
    <scope>NUCLEOTIDE SEQUENCE [LARGE SCALE GENOMIC DNA]</scope>
</reference>
<protein>
    <recommendedName>
        <fullName evidence="6">RING-type domain-containing protein</fullName>
    </recommendedName>
</protein>
<reference evidence="7 8" key="1">
    <citation type="submission" date="2018-05" db="EMBL/GenBank/DDBJ databases">
        <authorList>
            <person name="Datahose"/>
        </authorList>
    </citation>
    <scope>NUCLEOTIDE SEQUENCE</scope>
</reference>
<evidence type="ECO:0000256" key="1">
    <source>
        <dbReference type="ARBA" id="ARBA00008518"/>
    </source>
</evidence>
<dbReference type="InterPro" id="IPR013083">
    <property type="entry name" value="Znf_RING/FYVE/PHD"/>
</dbReference>